<dbReference type="CDD" id="cd00279">
    <property type="entry name" value="YlxR"/>
    <property type="match status" value="1"/>
</dbReference>
<dbReference type="PANTHER" id="PTHR34215">
    <property type="entry name" value="BLL0784 PROTEIN"/>
    <property type="match status" value="1"/>
</dbReference>
<accession>A0A2M7T6Q7</accession>
<evidence type="ECO:0000313" key="3">
    <source>
        <dbReference type="Proteomes" id="UP000230956"/>
    </source>
</evidence>
<evidence type="ECO:0000313" key="2">
    <source>
        <dbReference type="EMBL" id="PIZ36877.1"/>
    </source>
</evidence>
<sequence>MTLAQAKKLPQRTCTGCREIKPKKALIRIVRTPEKNIIVDPTGKANGRGAYICPRKECLEAAIKSKRLSKALEVEIRPEELKKLEEELEALIKASGE</sequence>
<protein>
    <submittedName>
        <fullName evidence="2">DUF448 domain-containing protein</fullName>
    </submittedName>
</protein>
<dbReference type="InterPro" id="IPR007393">
    <property type="entry name" value="YlxR_dom"/>
</dbReference>
<dbReference type="InterPro" id="IPR035931">
    <property type="entry name" value="YlxR-like_sf"/>
</dbReference>
<dbReference type="InterPro" id="IPR037465">
    <property type="entry name" value="YlxR"/>
</dbReference>
<dbReference type="SUPFAM" id="SSF64376">
    <property type="entry name" value="YlxR-like"/>
    <property type="match status" value="1"/>
</dbReference>
<proteinExistence type="predicted"/>
<dbReference type="RefSeq" id="WP_286677423.1">
    <property type="nucleotide sequence ID" value="NZ_MNXI01000004.1"/>
</dbReference>
<comment type="caution">
    <text evidence="2">The sequence shown here is derived from an EMBL/GenBank/DDBJ whole genome shotgun (WGS) entry which is preliminary data.</text>
</comment>
<dbReference type="Gene3D" id="3.30.1230.10">
    <property type="entry name" value="YlxR-like"/>
    <property type="match status" value="1"/>
</dbReference>
<organism evidence="2 3">
    <name type="scientific">Candidatus Aquicultor secundus</name>
    <dbReference type="NCBI Taxonomy" id="1973895"/>
    <lineage>
        <taxon>Bacteria</taxon>
        <taxon>Bacillati</taxon>
        <taxon>Actinomycetota</taxon>
        <taxon>Candidatus Aquicultoria</taxon>
        <taxon>Candidatus Aquicultorales</taxon>
        <taxon>Candidatus Aquicultoraceae</taxon>
        <taxon>Candidatus Aquicultor</taxon>
    </lineage>
</organism>
<feature type="domain" description="YlxR" evidence="1">
    <location>
        <begin position="12"/>
        <end position="85"/>
    </location>
</feature>
<dbReference type="NCBIfam" id="NF047356">
    <property type="entry name" value="RNA_bind_RnpM"/>
    <property type="match status" value="1"/>
</dbReference>
<gene>
    <name evidence="2" type="ORF">COY37_07935</name>
</gene>
<dbReference type="AlphaFoldDB" id="A0A2M7T6Q7"/>
<dbReference type="Pfam" id="PF04296">
    <property type="entry name" value="YlxR"/>
    <property type="match status" value="1"/>
</dbReference>
<name>A0A2M7T6Q7_9ACTN</name>
<dbReference type="EMBL" id="PFNG01000184">
    <property type="protein sequence ID" value="PIZ36877.1"/>
    <property type="molecule type" value="Genomic_DNA"/>
</dbReference>
<dbReference type="PANTHER" id="PTHR34215:SF1">
    <property type="entry name" value="YLXR DOMAIN-CONTAINING PROTEIN"/>
    <property type="match status" value="1"/>
</dbReference>
<dbReference type="Proteomes" id="UP000230956">
    <property type="component" value="Unassembled WGS sequence"/>
</dbReference>
<reference evidence="3" key="1">
    <citation type="submission" date="2017-09" db="EMBL/GenBank/DDBJ databases">
        <title>Depth-based differentiation of microbial function through sediment-hosted aquifers and enrichment of novel symbionts in the deep terrestrial subsurface.</title>
        <authorList>
            <person name="Probst A.J."/>
            <person name="Ladd B."/>
            <person name="Jarett J.K."/>
            <person name="Geller-Mcgrath D.E."/>
            <person name="Sieber C.M.K."/>
            <person name="Emerson J.B."/>
            <person name="Anantharaman K."/>
            <person name="Thomas B.C."/>
            <person name="Malmstrom R."/>
            <person name="Stieglmeier M."/>
            <person name="Klingl A."/>
            <person name="Woyke T."/>
            <person name="Ryan C.M."/>
            <person name="Banfield J.F."/>
        </authorList>
    </citation>
    <scope>NUCLEOTIDE SEQUENCE [LARGE SCALE GENOMIC DNA]</scope>
</reference>
<evidence type="ECO:0000259" key="1">
    <source>
        <dbReference type="Pfam" id="PF04296"/>
    </source>
</evidence>